<dbReference type="Pfam" id="PF00370">
    <property type="entry name" value="FGGY_N"/>
    <property type="match status" value="1"/>
</dbReference>
<dbReference type="PIRSF" id="PIRSF000538">
    <property type="entry name" value="GlpK"/>
    <property type="match status" value="1"/>
</dbReference>
<dbReference type="Pfam" id="PF02782">
    <property type="entry name" value="FGGY_C"/>
    <property type="match status" value="1"/>
</dbReference>
<evidence type="ECO:0000256" key="2">
    <source>
        <dbReference type="ARBA" id="ARBA00022679"/>
    </source>
</evidence>
<evidence type="ECO:0000256" key="7">
    <source>
        <dbReference type="RuleBase" id="RU003733"/>
    </source>
</evidence>
<dbReference type="PANTHER" id="PTHR10196">
    <property type="entry name" value="SUGAR KINASE"/>
    <property type="match status" value="1"/>
</dbReference>
<evidence type="ECO:0000313" key="11">
    <source>
        <dbReference type="Proteomes" id="UP000753724"/>
    </source>
</evidence>
<dbReference type="SUPFAM" id="SSF53067">
    <property type="entry name" value="Actin-like ATPase domain"/>
    <property type="match status" value="2"/>
</dbReference>
<keyword evidence="5" id="KW-0067">ATP-binding</keyword>
<feature type="domain" description="Carbohydrate kinase FGGY C-terminal" evidence="9">
    <location>
        <begin position="266"/>
        <end position="450"/>
    </location>
</feature>
<name>A0ABW9XBA7_9SPHN</name>
<accession>A0ABW9XBA7</accession>
<evidence type="ECO:0000313" key="10">
    <source>
        <dbReference type="EMBL" id="NBC35819.1"/>
    </source>
</evidence>
<proteinExistence type="inferred from homology"/>
<protein>
    <recommendedName>
        <fullName evidence="6">ATP:glycerol 3-phosphotransferase</fullName>
    </recommendedName>
</protein>
<evidence type="ECO:0000256" key="6">
    <source>
        <dbReference type="ARBA" id="ARBA00043149"/>
    </source>
</evidence>
<dbReference type="CDD" id="cd07769">
    <property type="entry name" value="ASKHA_NBD_FGGY_GK"/>
    <property type="match status" value="1"/>
</dbReference>
<keyword evidence="3" id="KW-0547">Nucleotide-binding</keyword>
<dbReference type="GO" id="GO:0016301">
    <property type="term" value="F:kinase activity"/>
    <property type="evidence" value="ECO:0007669"/>
    <property type="project" value="UniProtKB-KW"/>
</dbReference>
<dbReference type="InterPro" id="IPR018485">
    <property type="entry name" value="FGGY_C"/>
</dbReference>
<keyword evidence="2 7" id="KW-0808">Transferase</keyword>
<dbReference type="PANTHER" id="PTHR10196:SF69">
    <property type="entry name" value="GLYCEROL KINASE"/>
    <property type="match status" value="1"/>
</dbReference>
<evidence type="ECO:0000256" key="4">
    <source>
        <dbReference type="ARBA" id="ARBA00022777"/>
    </source>
</evidence>
<keyword evidence="11" id="KW-1185">Reference proteome</keyword>
<dbReference type="Proteomes" id="UP000753724">
    <property type="component" value="Unassembled WGS sequence"/>
</dbReference>
<evidence type="ECO:0000256" key="1">
    <source>
        <dbReference type="ARBA" id="ARBA00009156"/>
    </source>
</evidence>
<dbReference type="InterPro" id="IPR018483">
    <property type="entry name" value="Carb_kinase_FGGY_CS"/>
</dbReference>
<evidence type="ECO:0000256" key="5">
    <source>
        <dbReference type="ARBA" id="ARBA00022840"/>
    </source>
</evidence>
<organism evidence="10 11">
    <name type="scientific">Novosphingobium ovatum</name>
    <dbReference type="NCBI Taxonomy" id="1908523"/>
    <lineage>
        <taxon>Bacteria</taxon>
        <taxon>Pseudomonadati</taxon>
        <taxon>Pseudomonadota</taxon>
        <taxon>Alphaproteobacteria</taxon>
        <taxon>Sphingomonadales</taxon>
        <taxon>Sphingomonadaceae</taxon>
        <taxon>Novosphingobium</taxon>
    </lineage>
</organism>
<feature type="domain" description="Carbohydrate kinase FGGY N-terminal" evidence="8">
    <location>
        <begin position="11"/>
        <end position="256"/>
    </location>
</feature>
<sequence length="493" mass="50308">MATPAVTVPAILTIDQGTTNTKALIVALDGVILSSGSVPTGVSHPRPGWAESDATAIRDSVAAAIRAATSAAPQADIRAIGISNQRETVVAWDARDGAPIAPAPIWQCRRSAPLCATLQADGHAARIETLSGLGLDPLFSAGKLRWLIDHVTGAGDLLAAGHLRAGTIDSWLLWHLTGGASHATDTSNAARTQLCDLDRGEWSDELCALFGVPRAILPQIRASDALFGDTAGGFAGLPDGIPIHAMMGDSHAALFGHAITAPGRVKVTLGTGSSLMCPTATRAHSTHGLSGTVAWRQGNATTYALEGNITVSGHAAAFGARMLGLSGPEALSDLAMSVADSDGVVFVPALAGLGAPHWDADARGMLCGLSLGSTPAHIARAILEAIAHQIGDVVAAIEADLGHPIAAICVDGSAARNDALMQMLADVTGRVVERPSQTELSALGAAMMAAQGCGQPIAASAVAKERVFSPALPDAARQAARTQWAQAIARARR</sequence>
<gene>
    <name evidence="10" type="ORF">GTZ99_04530</name>
</gene>
<dbReference type="InterPro" id="IPR018484">
    <property type="entry name" value="FGGY_N"/>
</dbReference>
<comment type="similarity">
    <text evidence="1 7">Belongs to the FGGY kinase family.</text>
</comment>
<reference evidence="11" key="1">
    <citation type="submission" date="2020-01" db="EMBL/GenBank/DDBJ databases">
        <title>Sphingomonas sp. strain CSW-10.</title>
        <authorList>
            <person name="Chen W.-M."/>
        </authorList>
    </citation>
    <scope>NUCLEOTIDE SEQUENCE [LARGE SCALE GENOMIC DNA]</scope>
    <source>
        <strain evidence="11">FSY-8</strain>
    </source>
</reference>
<dbReference type="InterPro" id="IPR043129">
    <property type="entry name" value="ATPase_NBD"/>
</dbReference>
<evidence type="ECO:0000256" key="3">
    <source>
        <dbReference type="ARBA" id="ARBA00022741"/>
    </source>
</evidence>
<evidence type="ECO:0000259" key="8">
    <source>
        <dbReference type="Pfam" id="PF00370"/>
    </source>
</evidence>
<dbReference type="RefSeq" id="WP_161717121.1">
    <property type="nucleotide sequence ID" value="NZ_JAAAPO010000002.1"/>
</dbReference>
<dbReference type="InterPro" id="IPR000577">
    <property type="entry name" value="Carb_kinase_FGGY"/>
</dbReference>
<dbReference type="EMBL" id="JAAAPO010000002">
    <property type="protein sequence ID" value="NBC35819.1"/>
    <property type="molecule type" value="Genomic_DNA"/>
</dbReference>
<dbReference type="Gene3D" id="3.30.420.40">
    <property type="match status" value="2"/>
</dbReference>
<dbReference type="PROSITE" id="PS00445">
    <property type="entry name" value="FGGY_KINASES_2"/>
    <property type="match status" value="1"/>
</dbReference>
<evidence type="ECO:0000259" key="9">
    <source>
        <dbReference type="Pfam" id="PF02782"/>
    </source>
</evidence>
<keyword evidence="4 7" id="KW-0418">Kinase</keyword>
<comment type="caution">
    <text evidence="10">The sequence shown here is derived from an EMBL/GenBank/DDBJ whole genome shotgun (WGS) entry which is preliminary data.</text>
</comment>